<proteinExistence type="predicted"/>
<organism evidence="2 3">
    <name type="scientific">Vibrio furnissii</name>
    <dbReference type="NCBI Taxonomy" id="29494"/>
    <lineage>
        <taxon>Bacteria</taxon>
        <taxon>Pseudomonadati</taxon>
        <taxon>Pseudomonadota</taxon>
        <taxon>Gammaproteobacteria</taxon>
        <taxon>Vibrionales</taxon>
        <taxon>Vibrionaceae</taxon>
        <taxon>Vibrio</taxon>
    </lineage>
</organism>
<feature type="compositionally biased region" description="Polar residues" evidence="1">
    <location>
        <begin position="8"/>
        <end position="27"/>
    </location>
</feature>
<dbReference type="AlphaFoldDB" id="A0A0Q2Y126"/>
<comment type="caution">
    <text evidence="2">The sequence shown here is derived from an EMBL/GenBank/DDBJ whole genome shotgun (WGS) entry which is preliminary data.</text>
</comment>
<dbReference type="InParanoid" id="A0A0Q2Y126"/>
<dbReference type="Proteomes" id="UP000051221">
    <property type="component" value="Unassembled WGS sequence"/>
</dbReference>
<keyword evidence="3" id="KW-1185">Reference proteome</keyword>
<dbReference type="RefSeq" id="WP_038152738.1">
    <property type="nucleotide sequence ID" value="NZ_CP046797.1"/>
</dbReference>
<feature type="region of interest" description="Disordered" evidence="1">
    <location>
        <begin position="1"/>
        <end position="27"/>
    </location>
</feature>
<evidence type="ECO:0000313" key="2">
    <source>
        <dbReference type="EMBL" id="KQH86356.1"/>
    </source>
</evidence>
<dbReference type="EMBL" id="LKHS01000007">
    <property type="protein sequence ID" value="KQH86356.1"/>
    <property type="molecule type" value="Genomic_DNA"/>
</dbReference>
<name>A0A0Q2Y126_VIBFU</name>
<evidence type="ECO:0000313" key="3">
    <source>
        <dbReference type="Proteomes" id="UP000051221"/>
    </source>
</evidence>
<protein>
    <submittedName>
        <fullName evidence="2">Uncharacterized protein</fullName>
    </submittedName>
</protein>
<gene>
    <name evidence="2" type="ORF">AMR76_10005</name>
</gene>
<accession>A0A0Q2Y126</accession>
<evidence type="ECO:0000256" key="1">
    <source>
        <dbReference type="SAM" id="MobiDB-lite"/>
    </source>
</evidence>
<reference evidence="2 3" key="1">
    <citation type="submission" date="2015-08" db="EMBL/GenBank/DDBJ databases">
        <title>Antibacterial properties of a collection of Vibrionaceae strains.</title>
        <authorList>
            <person name="Giubergia S."/>
        </authorList>
    </citation>
    <scope>NUCLEOTIDE SEQUENCE [LARGE SCALE GENOMIC DNA]</scope>
    <source>
        <strain evidence="2 3">S0821</strain>
    </source>
</reference>
<sequence>MASYDTKAATNAANELQQETDNQPNETPFFTVIHIKKHKLMTCNMQKQENINRIHANDVDNNI</sequence>